<comment type="caution">
    <text evidence="2">The sequence shown here is derived from an EMBL/GenBank/DDBJ whole genome shotgun (WGS) entry which is preliminary data.</text>
</comment>
<dbReference type="PANTHER" id="PTHR22684:SF0">
    <property type="entry name" value="RIBOSOME QUALITY CONTROL COMPLEX SUBUNIT TCF25"/>
    <property type="match status" value="1"/>
</dbReference>
<reference evidence="2 3" key="1">
    <citation type="submission" date="2016-05" db="EMBL/GenBank/DDBJ databases">
        <title>Nuclear genome of Blastocystis sp. subtype 1 NandII.</title>
        <authorList>
            <person name="Gentekaki E."/>
            <person name="Curtis B."/>
            <person name="Stairs C."/>
            <person name="Eme L."/>
            <person name="Herman E."/>
            <person name="Klimes V."/>
            <person name="Arias M.C."/>
            <person name="Elias M."/>
            <person name="Hilliou F."/>
            <person name="Klute M."/>
            <person name="Malik S.-B."/>
            <person name="Pightling A."/>
            <person name="Rachubinski R."/>
            <person name="Salas D."/>
            <person name="Schlacht A."/>
            <person name="Suga H."/>
            <person name="Archibald J."/>
            <person name="Ball S.G."/>
            <person name="Clark G."/>
            <person name="Dacks J."/>
            <person name="Van Der Giezen M."/>
            <person name="Tsaousis A."/>
            <person name="Roger A."/>
        </authorList>
    </citation>
    <scope>NUCLEOTIDE SEQUENCE [LARGE SCALE GENOMIC DNA]</scope>
    <source>
        <strain evidence="3">ATCC 50177 / NandII</strain>
    </source>
</reference>
<feature type="compositionally biased region" description="Acidic residues" evidence="1">
    <location>
        <begin position="22"/>
        <end position="35"/>
    </location>
</feature>
<sequence>MSARQLARLRALVEEKKRQEEEATNEAEEEDEEVEEKPHVSFSAFDISDDDDDSESESTEEEEETSSEEEESAPAESKEEKPVDDMAYLDQIIAESGHEQKEERKATRVGDSMYVDLGEVLSINTKKLNDEEESNAKFGVNEANDAGGRGQRARQRQQRRLAGTPQSSLFVIPSPSNVRPPSIVGGGYSIDIVDAPFNFDKGSLVHLDNQATFYSLNMSKEYEHLMEEYQTYKSGYISQDMTQLAFEFYRKHPYSLQVSFDICKMMVMYKDSDQILFFLRQCLFLIEKAAGIRFKWGSGNMRVLYSEDNNKILFDVFALYVHMAIRKACYETALNSSLLLFSFFPQGDPTGQLLLIPYLALTTHHYTLIEQMMESGLAIGTLLLGMLPNWSFDYGLALYRQNKEGAREQIKSSLRRWPQVLRMLAEMAKVSLFVPSEMKESAFYNHRSDVDVVEMMVEVFVHREVQLWSSSEIWTLMTECYRDMMSEGTAAEFEEEQEELKGQYEAAADFFNTVSATTGIEDFLFTVDPNNFTDDLPEYNIDDIVAGAQRQQLEAQLEEQLNGLRVNHNVPVDHDLFRLFFEALNPNMNVNELNDDDVAALQEQMNEILDGGHLPDQEGEGEWQQDWNSDEE</sequence>
<proteinExistence type="predicted"/>
<feature type="compositionally biased region" description="Basic and acidic residues" evidence="1">
    <location>
        <begin position="11"/>
        <end position="21"/>
    </location>
</feature>
<gene>
    <name evidence="2" type="ORF">AV274_3768</name>
</gene>
<dbReference type="Pfam" id="PF04910">
    <property type="entry name" value="Tcf25"/>
    <property type="match status" value="1"/>
</dbReference>
<dbReference type="Proteomes" id="UP000078348">
    <property type="component" value="Unassembled WGS sequence"/>
</dbReference>
<name>A0A196SBN3_BLAHN</name>
<organism evidence="2 3">
    <name type="scientific">Blastocystis sp. subtype 1 (strain ATCC 50177 / NandII)</name>
    <dbReference type="NCBI Taxonomy" id="478820"/>
    <lineage>
        <taxon>Eukaryota</taxon>
        <taxon>Sar</taxon>
        <taxon>Stramenopiles</taxon>
        <taxon>Bigyra</taxon>
        <taxon>Opalozoa</taxon>
        <taxon>Opalinata</taxon>
        <taxon>Blastocystidae</taxon>
        <taxon>Blastocystis</taxon>
    </lineage>
</organism>
<dbReference type="OrthoDB" id="205993at2759"/>
<accession>A0A196SBN3</accession>
<evidence type="ECO:0000313" key="3">
    <source>
        <dbReference type="Proteomes" id="UP000078348"/>
    </source>
</evidence>
<dbReference type="PANTHER" id="PTHR22684">
    <property type="entry name" value="NULP1-RELATED"/>
    <property type="match status" value="1"/>
</dbReference>
<feature type="region of interest" description="Disordered" evidence="1">
    <location>
        <begin position="134"/>
        <end position="172"/>
    </location>
</feature>
<evidence type="ECO:0000256" key="1">
    <source>
        <dbReference type="SAM" id="MobiDB-lite"/>
    </source>
</evidence>
<dbReference type="GO" id="GO:1990112">
    <property type="term" value="C:RQC complex"/>
    <property type="evidence" value="ECO:0007669"/>
    <property type="project" value="TreeGrafter"/>
</dbReference>
<protein>
    <submittedName>
        <fullName evidence="2">Uncharacterized protein</fullName>
    </submittedName>
</protein>
<feature type="region of interest" description="Disordered" evidence="1">
    <location>
        <begin position="1"/>
        <end position="84"/>
    </location>
</feature>
<feature type="region of interest" description="Disordered" evidence="1">
    <location>
        <begin position="610"/>
        <end position="632"/>
    </location>
</feature>
<dbReference type="InterPro" id="IPR006994">
    <property type="entry name" value="TCF25/Rqc1"/>
</dbReference>
<dbReference type="AlphaFoldDB" id="A0A196SBN3"/>
<feature type="compositionally biased region" description="Acidic residues" evidence="1">
    <location>
        <begin position="617"/>
        <end position="632"/>
    </location>
</feature>
<feature type="compositionally biased region" description="Acidic residues" evidence="1">
    <location>
        <begin position="47"/>
        <end position="73"/>
    </location>
</feature>
<keyword evidence="3" id="KW-1185">Reference proteome</keyword>
<dbReference type="STRING" id="478820.A0A196SBN3"/>
<evidence type="ECO:0000313" key="2">
    <source>
        <dbReference type="EMBL" id="OAO14465.1"/>
    </source>
</evidence>
<dbReference type="EMBL" id="LXWW01000238">
    <property type="protein sequence ID" value="OAO14465.1"/>
    <property type="molecule type" value="Genomic_DNA"/>
</dbReference>